<dbReference type="EMBL" id="BAABDO010000033">
    <property type="protein sequence ID" value="GAA4140531.1"/>
    <property type="molecule type" value="Genomic_DNA"/>
</dbReference>
<comment type="caution">
    <text evidence="2">The sequence shown here is derived from an EMBL/GenBank/DDBJ whole genome shotgun (WGS) entry which is preliminary data.</text>
</comment>
<keyword evidence="3" id="KW-1185">Reference proteome</keyword>
<accession>A0ABP7YSB7</accession>
<name>A0ABP7YSB7_9ACTN</name>
<reference evidence="3" key="1">
    <citation type="journal article" date="2019" name="Int. J. Syst. Evol. Microbiol.">
        <title>The Global Catalogue of Microorganisms (GCM) 10K type strain sequencing project: providing services to taxonomists for standard genome sequencing and annotation.</title>
        <authorList>
            <consortium name="The Broad Institute Genomics Platform"/>
            <consortium name="The Broad Institute Genome Sequencing Center for Infectious Disease"/>
            <person name="Wu L."/>
            <person name="Ma J."/>
        </authorList>
    </citation>
    <scope>NUCLEOTIDE SEQUENCE [LARGE SCALE GENOMIC DNA]</scope>
    <source>
        <strain evidence="3">JCM 17316</strain>
    </source>
</reference>
<evidence type="ECO:0000313" key="2">
    <source>
        <dbReference type="EMBL" id="GAA4140531.1"/>
    </source>
</evidence>
<organism evidence="2 3">
    <name type="scientific">Actinomadura keratinilytica</name>
    <dbReference type="NCBI Taxonomy" id="547461"/>
    <lineage>
        <taxon>Bacteria</taxon>
        <taxon>Bacillati</taxon>
        <taxon>Actinomycetota</taxon>
        <taxon>Actinomycetes</taxon>
        <taxon>Streptosporangiales</taxon>
        <taxon>Thermomonosporaceae</taxon>
        <taxon>Actinomadura</taxon>
    </lineage>
</organism>
<evidence type="ECO:0000313" key="3">
    <source>
        <dbReference type="Proteomes" id="UP001500266"/>
    </source>
</evidence>
<gene>
    <name evidence="2" type="ORF">GCM10022416_27800</name>
</gene>
<feature type="region of interest" description="Disordered" evidence="1">
    <location>
        <begin position="1"/>
        <end position="62"/>
    </location>
</feature>
<feature type="compositionally biased region" description="Low complexity" evidence="1">
    <location>
        <begin position="15"/>
        <end position="28"/>
    </location>
</feature>
<proteinExistence type="predicted"/>
<evidence type="ECO:0000256" key="1">
    <source>
        <dbReference type="SAM" id="MobiDB-lite"/>
    </source>
</evidence>
<sequence length="62" mass="6592">MRTCCHPSVTIAETNPDPAAPASAANASFNIPRPPNTERNARLLPENGTGNEAKPHTSNNRL</sequence>
<dbReference type="Proteomes" id="UP001500266">
    <property type="component" value="Unassembled WGS sequence"/>
</dbReference>
<protein>
    <submittedName>
        <fullName evidence="2">Uncharacterized protein</fullName>
    </submittedName>
</protein>